<organism evidence="1 2">
    <name type="scientific">Mycena maculata</name>
    <dbReference type="NCBI Taxonomy" id="230809"/>
    <lineage>
        <taxon>Eukaryota</taxon>
        <taxon>Fungi</taxon>
        <taxon>Dikarya</taxon>
        <taxon>Basidiomycota</taxon>
        <taxon>Agaricomycotina</taxon>
        <taxon>Agaricomycetes</taxon>
        <taxon>Agaricomycetidae</taxon>
        <taxon>Agaricales</taxon>
        <taxon>Marasmiineae</taxon>
        <taxon>Mycenaceae</taxon>
        <taxon>Mycena</taxon>
    </lineage>
</organism>
<gene>
    <name evidence="1" type="ORF">DFH07DRAFT_699876</name>
</gene>
<keyword evidence="2" id="KW-1185">Reference proteome</keyword>
<dbReference type="Proteomes" id="UP001215280">
    <property type="component" value="Unassembled WGS sequence"/>
</dbReference>
<comment type="caution">
    <text evidence="1">The sequence shown here is derived from an EMBL/GenBank/DDBJ whole genome shotgun (WGS) entry which is preliminary data.</text>
</comment>
<feature type="non-terminal residue" evidence="1">
    <location>
        <position position="1"/>
    </location>
</feature>
<sequence>RTAVIEDVRAVVQSHAGSATERVSLLAGCAHLCARHGIDFSTLLQEGNFFHEHTVLYWAIVNHSEAPSAPFEFIASVLAHSAPLTPETIKEARRACIAMGNQDIFQFLRLCPEFGALPADDRFLLGVLVPPEEIEIETMEGPGRPFSVKFKIPLFRKRMVLSRQIKLEFVARERLWQLSFFTQANPTFDLSHRERFRDGEWYVGLNLGENSPRTNVDVGLFI</sequence>
<name>A0AAD7K2D5_9AGAR</name>
<accession>A0AAD7K2D5</accession>
<evidence type="ECO:0000313" key="1">
    <source>
        <dbReference type="EMBL" id="KAJ7775631.1"/>
    </source>
</evidence>
<feature type="non-terminal residue" evidence="1">
    <location>
        <position position="222"/>
    </location>
</feature>
<evidence type="ECO:0000313" key="2">
    <source>
        <dbReference type="Proteomes" id="UP001215280"/>
    </source>
</evidence>
<dbReference type="EMBL" id="JARJLG010000014">
    <property type="protein sequence ID" value="KAJ7775631.1"/>
    <property type="molecule type" value="Genomic_DNA"/>
</dbReference>
<reference evidence="1" key="1">
    <citation type="submission" date="2023-03" db="EMBL/GenBank/DDBJ databases">
        <title>Massive genome expansion in bonnet fungi (Mycena s.s.) driven by repeated elements and novel gene families across ecological guilds.</title>
        <authorList>
            <consortium name="Lawrence Berkeley National Laboratory"/>
            <person name="Harder C.B."/>
            <person name="Miyauchi S."/>
            <person name="Viragh M."/>
            <person name="Kuo A."/>
            <person name="Thoen E."/>
            <person name="Andreopoulos B."/>
            <person name="Lu D."/>
            <person name="Skrede I."/>
            <person name="Drula E."/>
            <person name="Henrissat B."/>
            <person name="Morin E."/>
            <person name="Kohler A."/>
            <person name="Barry K."/>
            <person name="LaButti K."/>
            <person name="Morin E."/>
            <person name="Salamov A."/>
            <person name="Lipzen A."/>
            <person name="Mereny Z."/>
            <person name="Hegedus B."/>
            <person name="Baldrian P."/>
            <person name="Stursova M."/>
            <person name="Weitz H."/>
            <person name="Taylor A."/>
            <person name="Grigoriev I.V."/>
            <person name="Nagy L.G."/>
            <person name="Martin F."/>
            <person name="Kauserud H."/>
        </authorList>
    </citation>
    <scope>NUCLEOTIDE SEQUENCE</scope>
    <source>
        <strain evidence="1">CBHHK188m</strain>
    </source>
</reference>
<dbReference type="AlphaFoldDB" id="A0AAD7K2D5"/>
<protein>
    <submittedName>
        <fullName evidence="1">Uncharacterized protein</fullName>
    </submittedName>
</protein>
<proteinExistence type="predicted"/>